<dbReference type="RefSeq" id="WP_136403197.1">
    <property type="nucleotide sequence ID" value="NZ_SSNZ01000004.1"/>
</dbReference>
<organism evidence="1 2">
    <name type="scientific">Flavobacterium supellecticarium</name>
    <dbReference type="NCBI Taxonomy" id="2565924"/>
    <lineage>
        <taxon>Bacteria</taxon>
        <taxon>Pseudomonadati</taxon>
        <taxon>Bacteroidota</taxon>
        <taxon>Flavobacteriia</taxon>
        <taxon>Flavobacteriales</taxon>
        <taxon>Flavobacteriaceae</taxon>
        <taxon>Flavobacterium</taxon>
    </lineage>
</organism>
<dbReference type="EMBL" id="SSNZ01000004">
    <property type="protein sequence ID" value="THF49788.1"/>
    <property type="molecule type" value="Genomic_DNA"/>
</dbReference>
<proteinExistence type="predicted"/>
<reference evidence="1 2" key="1">
    <citation type="submission" date="2019-04" db="EMBL/GenBank/DDBJ databases">
        <title>Flavobacterium sp. nov. isolated from construction timber.</title>
        <authorList>
            <person name="Lin S.-Y."/>
            <person name="Chang C.-T."/>
            <person name="Young C.-C."/>
        </authorList>
    </citation>
    <scope>NUCLEOTIDE SEQUENCE [LARGE SCALE GENOMIC DNA]</scope>
    <source>
        <strain evidence="1 2">CC-CTC003</strain>
    </source>
</reference>
<protein>
    <submittedName>
        <fullName evidence="1">Uncharacterized protein</fullName>
    </submittedName>
</protein>
<dbReference type="Proteomes" id="UP000307507">
    <property type="component" value="Unassembled WGS sequence"/>
</dbReference>
<dbReference type="AlphaFoldDB" id="A0A4S3ZVE3"/>
<accession>A0A4S3ZVE3</accession>
<gene>
    <name evidence="1" type="ORF">E6C50_10525</name>
</gene>
<evidence type="ECO:0000313" key="2">
    <source>
        <dbReference type="Proteomes" id="UP000307507"/>
    </source>
</evidence>
<sequence length="109" mass="12188">MAKNTITLDTAQEWAERWKKKKGDYVGHHKLKAFLIPGIDVTQVMSECGVTNVRAYLGVDEDHVEKLMIVGVDADGNDMIDESKGFYIYDFSEPCPSTCNKKAPFISGE</sequence>
<comment type="caution">
    <text evidence="1">The sequence shown here is derived from an EMBL/GenBank/DDBJ whole genome shotgun (WGS) entry which is preliminary data.</text>
</comment>
<name>A0A4S3ZVE3_9FLAO</name>
<keyword evidence="2" id="KW-1185">Reference proteome</keyword>
<dbReference type="OrthoDB" id="797757at2"/>
<evidence type="ECO:0000313" key="1">
    <source>
        <dbReference type="EMBL" id="THF49788.1"/>
    </source>
</evidence>